<dbReference type="CDD" id="cd09278">
    <property type="entry name" value="RNase_HI_prokaryote_like"/>
    <property type="match status" value="1"/>
</dbReference>
<dbReference type="Proteomes" id="UP001375812">
    <property type="component" value="Unassembled WGS sequence"/>
</dbReference>
<evidence type="ECO:0000256" key="6">
    <source>
        <dbReference type="ARBA" id="ARBA00022722"/>
    </source>
</evidence>
<organism evidence="12 13">
    <name type="scientific">Ochrobactrum vermis</name>
    <dbReference type="NCBI Taxonomy" id="1827297"/>
    <lineage>
        <taxon>Bacteria</taxon>
        <taxon>Pseudomonadati</taxon>
        <taxon>Pseudomonadota</taxon>
        <taxon>Alphaproteobacteria</taxon>
        <taxon>Hyphomicrobiales</taxon>
        <taxon>Brucellaceae</taxon>
        <taxon>Brucella/Ochrobactrum group</taxon>
        <taxon>Ochrobactrum</taxon>
    </lineage>
</organism>
<evidence type="ECO:0000313" key="12">
    <source>
        <dbReference type="EMBL" id="MEJ5020631.1"/>
    </source>
</evidence>
<gene>
    <name evidence="12" type="ORF">WH297_12940</name>
</gene>
<comment type="cofactor">
    <cofactor evidence="2">
        <name>Mg(2+)</name>
        <dbReference type="ChEBI" id="CHEBI:18420"/>
    </cofactor>
</comment>
<dbReference type="InterPro" id="IPR050092">
    <property type="entry name" value="RNase_H"/>
</dbReference>
<protein>
    <recommendedName>
        <fullName evidence="5">ribonuclease H</fullName>
        <ecNumber evidence="5">3.1.26.4</ecNumber>
    </recommendedName>
</protein>
<evidence type="ECO:0000256" key="9">
    <source>
        <dbReference type="ARBA" id="ARBA00022801"/>
    </source>
</evidence>
<dbReference type="PANTHER" id="PTHR10642">
    <property type="entry name" value="RIBONUCLEASE H1"/>
    <property type="match status" value="1"/>
</dbReference>
<accession>A0ABU8PEF1</accession>
<comment type="subunit">
    <text evidence="4">Monomer.</text>
</comment>
<keyword evidence="8" id="KW-0255">Endonuclease</keyword>
<keyword evidence="10" id="KW-0460">Magnesium</keyword>
<dbReference type="InterPro" id="IPR022892">
    <property type="entry name" value="RNaseHI"/>
</dbReference>
<evidence type="ECO:0000256" key="10">
    <source>
        <dbReference type="ARBA" id="ARBA00022842"/>
    </source>
</evidence>
<evidence type="ECO:0000256" key="2">
    <source>
        <dbReference type="ARBA" id="ARBA00001946"/>
    </source>
</evidence>
<name>A0ABU8PEF1_9HYPH</name>
<keyword evidence="7" id="KW-0479">Metal-binding</keyword>
<evidence type="ECO:0000256" key="7">
    <source>
        <dbReference type="ARBA" id="ARBA00022723"/>
    </source>
</evidence>
<dbReference type="EMBL" id="JBBGZH010000001">
    <property type="protein sequence ID" value="MEJ5020631.1"/>
    <property type="molecule type" value="Genomic_DNA"/>
</dbReference>
<comment type="similarity">
    <text evidence="3">Belongs to the RNase H family.</text>
</comment>
<dbReference type="InterPro" id="IPR002156">
    <property type="entry name" value="RNaseH_domain"/>
</dbReference>
<reference evidence="12 13" key="1">
    <citation type="submission" date="2023-12" db="EMBL/GenBank/DDBJ databases">
        <title>Gut-associated functions are favored during microbiome assembly across C. elegans life.</title>
        <authorList>
            <person name="Zimmermann J."/>
        </authorList>
    </citation>
    <scope>NUCLEOTIDE SEQUENCE [LARGE SCALE GENOMIC DNA]</scope>
    <source>
        <strain evidence="12 13">MYb71</strain>
    </source>
</reference>
<dbReference type="Gene3D" id="3.30.420.10">
    <property type="entry name" value="Ribonuclease H-like superfamily/Ribonuclease H"/>
    <property type="match status" value="1"/>
</dbReference>
<feature type="domain" description="RNase H type-1" evidence="11">
    <location>
        <begin position="99"/>
        <end position="243"/>
    </location>
</feature>
<evidence type="ECO:0000256" key="4">
    <source>
        <dbReference type="ARBA" id="ARBA00011245"/>
    </source>
</evidence>
<evidence type="ECO:0000313" key="13">
    <source>
        <dbReference type="Proteomes" id="UP001375812"/>
    </source>
</evidence>
<comment type="catalytic activity">
    <reaction evidence="1">
        <text>Endonucleolytic cleavage to 5'-phosphomonoester.</text>
        <dbReference type="EC" id="3.1.26.4"/>
    </reaction>
</comment>
<dbReference type="InterPro" id="IPR012337">
    <property type="entry name" value="RNaseH-like_sf"/>
</dbReference>
<proteinExistence type="inferred from homology"/>
<dbReference type="PROSITE" id="PS50879">
    <property type="entry name" value="RNASE_H_1"/>
    <property type="match status" value="1"/>
</dbReference>
<dbReference type="SUPFAM" id="SSF53098">
    <property type="entry name" value="Ribonuclease H-like"/>
    <property type="match status" value="1"/>
</dbReference>
<sequence>MTYQWPDSLYPLRNWLENAGLEPSSIKTERQATFMAQQLVGTRFKFPPMGTSCFLILKAIQERLPEDAPKVAKVVKPQQVAKSGGKSNKREVAARPPLPTAGLVVFSDGGCEPNPGDGGWGFAVYRDGLEVHSNCGGMLDSTNNIMELTGMLMSIRWAVAQGEPVHILCDSQYVVNGCNDWRHGWKKKGWKRGETKELANADLWQQIDAVLDGKDHITIGWVKGHVGITGNERADELATMGMEIARGEPAPDLLEDQLRYVV</sequence>
<dbReference type="PANTHER" id="PTHR10642:SF26">
    <property type="entry name" value="RIBONUCLEASE H1"/>
    <property type="match status" value="1"/>
</dbReference>
<comment type="caution">
    <text evidence="12">The sequence shown here is derived from an EMBL/GenBank/DDBJ whole genome shotgun (WGS) entry which is preliminary data.</text>
</comment>
<dbReference type="EC" id="3.1.26.4" evidence="5"/>
<dbReference type="GO" id="GO:0004523">
    <property type="term" value="F:RNA-DNA hybrid ribonuclease activity"/>
    <property type="evidence" value="ECO:0007669"/>
    <property type="project" value="UniProtKB-EC"/>
</dbReference>
<evidence type="ECO:0000259" key="11">
    <source>
        <dbReference type="PROSITE" id="PS50879"/>
    </source>
</evidence>
<evidence type="ECO:0000256" key="8">
    <source>
        <dbReference type="ARBA" id="ARBA00022759"/>
    </source>
</evidence>
<evidence type="ECO:0000256" key="3">
    <source>
        <dbReference type="ARBA" id="ARBA00005300"/>
    </source>
</evidence>
<evidence type="ECO:0000256" key="1">
    <source>
        <dbReference type="ARBA" id="ARBA00000077"/>
    </source>
</evidence>
<dbReference type="Pfam" id="PF00075">
    <property type="entry name" value="RNase_H"/>
    <property type="match status" value="1"/>
</dbReference>
<keyword evidence="13" id="KW-1185">Reference proteome</keyword>
<dbReference type="InterPro" id="IPR036397">
    <property type="entry name" value="RNaseH_sf"/>
</dbReference>
<dbReference type="RefSeq" id="WP_286153300.1">
    <property type="nucleotide sequence ID" value="NZ_JBBGZH010000001.1"/>
</dbReference>
<evidence type="ECO:0000256" key="5">
    <source>
        <dbReference type="ARBA" id="ARBA00012180"/>
    </source>
</evidence>
<keyword evidence="9 12" id="KW-0378">Hydrolase</keyword>
<keyword evidence="6" id="KW-0540">Nuclease</keyword>